<accession>A0A1J5P5I3</accession>
<comment type="caution">
    <text evidence="1">The sequence shown here is derived from an EMBL/GenBank/DDBJ whole genome shotgun (WGS) entry which is preliminary data.</text>
</comment>
<proteinExistence type="predicted"/>
<name>A0A1J5P5I3_9ZZZZ</name>
<sequence length="171" mass="19366">MECGPLVPEVFKLLEPWNGFGGDRLYWPGCHQVHPDILRAKVPGEVPGAGFERGFSHSHPVVFRPGDAGIEIKADDTGALGRIKERFGRHRQRFEREGGDLNGGGNIGPLGVQEIPAERSFGREGYRVENPVKTWNMLSHSIRESSQILIRRDIKFDDRCRRRQPRRDPFG</sequence>
<dbReference type="AlphaFoldDB" id="A0A1J5P5I3"/>
<dbReference type="EMBL" id="MLJW01006588">
    <property type="protein sequence ID" value="OIQ66450.1"/>
    <property type="molecule type" value="Genomic_DNA"/>
</dbReference>
<gene>
    <name evidence="1" type="ORF">GALL_519780</name>
</gene>
<reference evidence="1" key="1">
    <citation type="submission" date="2016-10" db="EMBL/GenBank/DDBJ databases">
        <title>Sequence of Gallionella enrichment culture.</title>
        <authorList>
            <person name="Poehlein A."/>
            <person name="Muehling M."/>
            <person name="Daniel R."/>
        </authorList>
    </citation>
    <scope>NUCLEOTIDE SEQUENCE</scope>
</reference>
<organism evidence="1">
    <name type="scientific">mine drainage metagenome</name>
    <dbReference type="NCBI Taxonomy" id="410659"/>
    <lineage>
        <taxon>unclassified sequences</taxon>
        <taxon>metagenomes</taxon>
        <taxon>ecological metagenomes</taxon>
    </lineage>
</organism>
<evidence type="ECO:0000313" key="1">
    <source>
        <dbReference type="EMBL" id="OIQ66450.1"/>
    </source>
</evidence>
<protein>
    <submittedName>
        <fullName evidence="1">Uncharacterized protein</fullName>
    </submittedName>
</protein>